<dbReference type="HOGENOM" id="CLU_085118_0_0_1"/>
<dbReference type="InterPro" id="IPR036875">
    <property type="entry name" value="Znf_CCHC_sf"/>
</dbReference>
<evidence type="ECO:0000256" key="2">
    <source>
        <dbReference type="PROSITE-ProRule" id="PRU00047"/>
    </source>
</evidence>
<dbReference type="SMART" id="SM00343">
    <property type="entry name" value="ZnF_C2HC"/>
    <property type="match status" value="1"/>
</dbReference>
<accession>J4I3R7</accession>
<feature type="region of interest" description="Disordered" evidence="3">
    <location>
        <begin position="179"/>
        <end position="202"/>
    </location>
</feature>
<dbReference type="GO" id="GO:0003676">
    <property type="term" value="F:nucleic acid binding"/>
    <property type="evidence" value="ECO:0007669"/>
    <property type="project" value="InterPro"/>
</dbReference>
<dbReference type="InParanoid" id="J4I3R7"/>
<dbReference type="Pfam" id="PF00098">
    <property type="entry name" value="zf-CCHC"/>
    <property type="match status" value="1"/>
</dbReference>
<feature type="compositionally biased region" description="Basic and acidic residues" evidence="3">
    <location>
        <begin position="193"/>
        <end position="202"/>
    </location>
</feature>
<dbReference type="EMBL" id="HE797492">
    <property type="protein sequence ID" value="CCM06767.1"/>
    <property type="molecule type" value="Genomic_DNA"/>
</dbReference>
<reference evidence="5 6" key="1">
    <citation type="journal article" date="2012" name="Appl. Environ. Microbiol.">
        <title>Short-read sequencing for genomic analysis of the brown rot fungus Fibroporia radiculosa.</title>
        <authorList>
            <person name="Tang J.D."/>
            <person name="Perkins A.D."/>
            <person name="Sonstegard T.S."/>
            <person name="Schroeder S.G."/>
            <person name="Burgess S.C."/>
            <person name="Diehl S.V."/>
        </authorList>
    </citation>
    <scope>NUCLEOTIDE SEQUENCE [LARGE SCALE GENOMIC DNA]</scope>
    <source>
        <strain evidence="5 6">TFFH 294</strain>
    </source>
</reference>
<feature type="region of interest" description="Disordered" evidence="3">
    <location>
        <begin position="96"/>
        <end position="143"/>
    </location>
</feature>
<evidence type="ECO:0000313" key="5">
    <source>
        <dbReference type="EMBL" id="CCM06767.1"/>
    </source>
</evidence>
<proteinExistence type="predicted"/>
<evidence type="ECO:0000259" key="4">
    <source>
        <dbReference type="PROSITE" id="PS50158"/>
    </source>
</evidence>
<feature type="compositionally biased region" description="Low complexity" evidence="3">
    <location>
        <begin position="113"/>
        <end position="130"/>
    </location>
</feature>
<evidence type="ECO:0000256" key="3">
    <source>
        <dbReference type="SAM" id="MobiDB-lite"/>
    </source>
</evidence>
<keyword evidence="2" id="KW-0479">Metal-binding</keyword>
<protein>
    <recommendedName>
        <fullName evidence="4">CCHC-type domain-containing protein</fullName>
    </recommendedName>
</protein>
<keyword evidence="2" id="KW-0862">Zinc</keyword>
<dbReference type="GO" id="GO:0008270">
    <property type="term" value="F:zinc ion binding"/>
    <property type="evidence" value="ECO:0007669"/>
    <property type="project" value="UniProtKB-KW"/>
</dbReference>
<dbReference type="GeneID" id="24101667"/>
<organism evidence="5 6">
    <name type="scientific">Fibroporia radiculosa</name>
    <dbReference type="NCBI Taxonomy" id="599839"/>
    <lineage>
        <taxon>Eukaryota</taxon>
        <taxon>Fungi</taxon>
        <taxon>Dikarya</taxon>
        <taxon>Basidiomycota</taxon>
        <taxon>Agaricomycotina</taxon>
        <taxon>Agaricomycetes</taxon>
        <taxon>Polyporales</taxon>
        <taxon>Fibroporiaceae</taxon>
        <taxon>Fibroporia</taxon>
    </lineage>
</organism>
<dbReference type="SUPFAM" id="SSF57756">
    <property type="entry name" value="Retrovirus zinc finger-like domains"/>
    <property type="match status" value="1"/>
</dbReference>
<feature type="region of interest" description="Disordered" evidence="3">
    <location>
        <begin position="235"/>
        <end position="285"/>
    </location>
</feature>
<feature type="domain" description="CCHC-type" evidence="4">
    <location>
        <begin position="153"/>
        <end position="168"/>
    </location>
</feature>
<dbReference type="InterPro" id="IPR001878">
    <property type="entry name" value="Znf_CCHC"/>
</dbReference>
<evidence type="ECO:0000256" key="1">
    <source>
        <dbReference type="ARBA" id="ARBA00022664"/>
    </source>
</evidence>
<evidence type="ECO:0000313" key="6">
    <source>
        <dbReference type="Proteomes" id="UP000006352"/>
    </source>
</evidence>
<dbReference type="PROSITE" id="PS50158">
    <property type="entry name" value="ZF_CCHC"/>
    <property type="match status" value="1"/>
</dbReference>
<name>J4I3R7_9APHY</name>
<gene>
    <name evidence="5" type="ORF">FIBRA_09065</name>
</gene>
<dbReference type="OrthoDB" id="2768905at2759"/>
<keyword evidence="1" id="KW-0507">mRNA processing</keyword>
<keyword evidence="6" id="KW-1185">Reference proteome</keyword>
<dbReference type="STRING" id="599839.J4I3R7"/>
<dbReference type="AlphaFoldDB" id="J4I3R7"/>
<dbReference type="Proteomes" id="UP000006352">
    <property type="component" value="Unassembled WGS sequence"/>
</dbReference>
<sequence length="285" mass="31231">MDQQEDACQEFLGMLKKYDRVAAGDAAKFIGEFRGLADLMNSTDGELILAIRDQLHKEIRNVLAARGSSQWPKKWSEYCDYVLDICKDMGIHQSVSSMGPTTKDPNAMEVDNTSKQKQSGTRQTQQQRSTPDPRKRQEGNALSMQEVQKKGVCYICGKPGHWGRTCPNKKTGDSAVKPAAANMTSNTGVSKGKLPDFSKPHDDDLDVEIQVVRKSKGTGNPPKPVKAIEAAAVAKEVTSGPSKKKHRKVNITKIAEPSRSPSPSGHISEIDSDEDNEQGFGQHLL</sequence>
<dbReference type="Gene3D" id="4.10.60.10">
    <property type="entry name" value="Zinc finger, CCHC-type"/>
    <property type="match status" value="1"/>
</dbReference>
<dbReference type="RefSeq" id="XP_012176788.1">
    <property type="nucleotide sequence ID" value="XM_012321398.1"/>
</dbReference>
<dbReference type="GO" id="GO:0006397">
    <property type="term" value="P:mRNA processing"/>
    <property type="evidence" value="ECO:0007669"/>
    <property type="project" value="UniProtKB-KW"/>
</dbReference>
<keyword evidence="2" id="KW-0863">Zinc-finger</keyword>